<organism evidence="6 7">
    <name type="scientific">Alkaliphilus peptidifermentans DSM 18978</name>
    <dbReference type="NCBI Taxonomy" id="1120976"/>
    <lineage>
        <taxon>Bacteria</taxon>
        <taxon>Bacillati</taxon>
        <taxon>Bacillota</taxon>
        <taxon>Clostridia</taxon>
        <taxon>Peptostreptococcales</taxon>
        <taxon>Natronincolaceae</taxon>
        <taxon>Alkaliphilus</taxon>
    </lineage>
</organism>
<dbReference type="PANTHER" id="PTHR30290">
    <property type="entry name" value="PERIPLASMIC BINDING COMPONENT OF ABC TRANSPORTER"/>
    <property type="match status" value="1"/>
</dbReference>
<feature type="chain" id="PRO_5011637243" evidence="4">
    <location>
        <begin position="28"/>
        <end position="543"/>
    </location>
</feature>
<dbReference type="InterPro" id="IPR000914">
    <property type="entry name" value="SBP_5_dom"/>
</dbReference>
<dbReference type="PIRSF" id="PIRSF002741">
    <property type="entry name" value="MppA"/>
    <property type="match status" value="1"/>
</dbReference>
<feature type="domain" description="Solute-binding protein family 5" evidence="5">
    <location>
        <begin position="94"/>
        <end position="460"/>
    </location>
</feature>
<gene>
    <name evidence="6" type="ORF">SAMN03080606_01096</name>
</gene>
<proteinExistence type="inferred from homology"/>
<dbReference type="Gene3D" id="3.10.105.10">
    <property type="entry name" value="Dipeptide-binding Protein, Domain 3"/>
    <property type="match status" value="1"/>
</dbReference>
<dbReference type="GO" id="GO:0042597">
    <property type="term" value="C:periplasmic space"/>
    <property type="evidence" value="ECO:0007669"/>
    <property type="project" value="UniProtKB-ARBA"/>
</dbReference>
<dbReference type="Pfam" id="PF00496">
    <property type="entry name" value="SBP_bac_5"/>
    <property type="match status" value="1"/>
</dbReference>
<dbReference type="GO" id="GO:1904680">
    <property type="term" value="F:peptide transmembrane transporter activity"/>
    <property type="evidence" value="ECO:0007669"/>
    <property type="project" value="TreeGrafter"/>
</dbReference>
<comment type="similarity">
    <text evidence="2">Belongs to the bacterial solute-binding protein 5 family.</text>
</comment>
<evidence type="ECO:0000256" key="2">
    <source>
        <dbReference type="ARBA" id="ARBA00005695"/>
    </source>
</evidence>
<dbReference type="Gene3D" id="3.40.190.10">
    <property type="entry name" value="Periplasmic binding protein-like II"/>
    <property type="match status" value="1"/>
</dbReference>
<dbReference type="PROSITE" id="PS01040">
    <property type="entry name" value="SBP_BACTERIAL_5"/>
    <property type="match status" value="1"/>
</dbReference>
<dbReference type="RefSeq" id="WP_091540904.1">
    <property type="nucleotide sequence ID" value="NZ_FMUS01000005.1"/>
</dbReference>
<dbReference type="EMBL" id="FMUS01000005">
    <property type="protein sequence ID" value="SCY23815.1"/>
    <property type="molecule type" value="Genomic_DNA"/>
</dbReference>
<evidence type="ECO:0000256" key="1">
    <source>
        <dbReference type="ARBA" id="ARBA00004193"/>
    </source>
</evidence>
<dbReference type="PROSITE" id="PS51257">
    <property type="entry name" value="PROKAR_LIPOPROTEIN"/>
    <property type="match status" value="1"/>
</dbReference>
<keyword evidence="3 4" id="KW-0732">Signal</keyword>
<reference evidence="6 7" key="1">
    <citation type="submission" date="2016-10" db="EMBL/GenBank/DDBJ databases">
        <authorList>
            <person name="de Groot N.N."/>
        </authorList>
    </citation>
    <scope>NUCLEOTIDE SEQUENCE [LARGE SCALE GENOMIC DNA]</scope>
    <source>
        <strain evidence="6 7">DSM 18978</strain>
    </source>
</reference>
<evidence type="ECO:0000259" key="5">
    <source>
        <dbReference type="Pfam" id="PF00496"/>
    </source>
</evidence>
<comment type="subcellular location">
    <subcellularLocation>
        <location evidence="1">Cell membrane</location>
        <topology evidence="1">Lipid-anchor</topology>
    </subcellularLocation>
</comment>
<evidence type="ECO:0000256" key="4">
    <source>
        <dbReference type="SAM" id="SignalP"/>
    </source>
</evidence>
<dbReference type="InterPro" id="IPR030678">
    <property type="entry name" value="Peptide/Ni-bd"/>
</dbReference>
<evidence type="ECO:0000256" key="3">
    <source>
        <dbReference type="ARBA" id="ARBA00022729"/>
    </source>
</evidence>
<dbReference type="STRING" id="1120976.SAMN03080606_01096"/>
<dbReference type="OrthoDB" id="9772924at2"/>
<evidence type="ECO:0000313" key="7">
    <source>
        <dbReference type="Proteomes" id="UP000198636"/>
    </source>
</evidence>
<dbReference type="SUPFAM" id="SSF53850">
    <property type="entry name" value="Periplasmic binding protein-like II"/>
    <property type="match status" value="1"/>
</dbReference>
<dbReference type="PANTHER" id="PTHR30290:SF38">
    <property type="entry name" value="D,D-DIPEPTIDE-BINDING PERIPLASMIC PROTEIN DDPA-RELATED"/>
    <property type="match status" value="1"/>
</dbReference>
<keyword evidence="7" id="KW-1185">Reference proteome</keyword>
<dbReference type="InterPro" id="IPR023765">
    <property type="entry name" value="SBP_5_CS"/>
</dbReference>
<dbReference type="GO" id="GO:0015833">
    <property type="term" value="P:peptide transport"/>
    <property type="evidence" value="ECO:0007669"/>
    <property type="project" value="TreeGrafter"/>
</dbReference>
<name>A0A1G5EA98_9FIRM</name>
<protein>
    <submittedName>
        <fullName evidence="6">Peptide/nickel transport system substrate-binding protein</fullName>
    </submittedName>
</protein>
<feature type="signal peptide" evidence="4">
    <location>
        <begin position="1"/>
        <end position="27"/>
    </location>
</feature>
<sequence length="543" mass="61737">MKNKLSKGIKIMIIIALLATLLTGCQSEPTSVDYDDTINEEGSNEPVYGGEITVAFQSAPDNFDPDHPSADWVVTAVTNHAYEGLFEFSANNEAIPHLAESYTVIDDGKAYEIVLRKGVKFHDGEEMKAEDVKASMERWFKVNPAGAAIAHSLVGIDIIDDYKILVKFDEVYSPFINILASPVSRQKMLVKKKEIIDKFGESIITEHIGTGPFYFDEIVMGQKVVLKKYEDYTHVELEPSGLSGKRVAYLDQVTIEFVPEESVRVAGLQSAQFAFIDELSTDRYDEVENFPNISPTAANFGTIGVVAFNSGKSPFDDVNLRRSVAYAINPYDMAAAQVGDSKFWSVDDGSWFTEGSIWHDATAGEGIYDSQNIEKAKEFVRNSNYNGELITILGVRADMYMSNGALVLQNQLKDIGLNVEVQLYDRSTYSDYRKNGNWNITLSRWSDMNPDPQVFEPWTGTNGWITNWDDEDSRRMDEIFKRMEKEIDYDKRYEIVKEFYKEFWKSVPYIKVFNDKRLYGIQDNVRGYAGYGQPFFWNVWIED</sequence>
<dbReference type="InterPro" id="IPR039424">
    <property type="entry name" value="SBP_5"/>
</dbReference>
<evidence type="ECO:0000313" key="6">
    <source>
        <dbReference type="EMBL" id="SCY23815.1"/>
    </source>
</evidence>
<accession>A0A1G5EA98</accession>
<dbReference type="AlphaFoldDB" id="A0A1G5EA98"/>
<dbReference type="GO" id="GO:0043190">
    <property type="term" value="C:ATP-binding cassette (ABC) transporter complex"/>
    <property type="evidence" value="ECO:0007669"/>
    <property type="project" value="InterPro"/>
</dbReference>
<dbReference type="Proteomes" id="UP000198636">
    <property type="component" value="Unassembled WGS sequence"/>
</dbReference>